<comment type="caution">
    <text evidence="5">The sequence shown here is derived from an EMBL/GenBank/DDBJ whole genome shotgun (WGS) entry which is preliminary data.</text>
</comment>
<evidence type="ECO:0000259" key="4">
    <source>
        <dbReference type="SMART" id="SM00382"/>
    </source>
</evidence>
<keyword evidence="3" id="KW-0067">ATP-binding</keyword>
<reference evidence="5 6" key="1">
    <citation type="submission" date="2024-03" db="EMBL/GenBank/DDBJ databases">
        <title>Draft genome sequence of Pseudonocardia tropica JCM 19149.</title>
        <authorList>
            <person name="Butdee W."/>
            <person name="Duangmal K."/>
        </authorList>
    </citation>
    <scope>NUCLEOTIDE SEQUENCE [LARGE SCALE GENOMIC DNA]</scope>
    <source>
        <strain evidence="5 6">JCM 19149</strain>
    </source>
</reference>
<dbReference type="SUPFAM" id="SSF52540">
    <property type="entry name" value="P-loop containing nucleoside triphosphate hydrolases"/>
    <property type="match status" value="1"/>
</dbReference>
<dbReference type="SMART" id="SM00382">
    <property type="entry name" value="AAA"/>
    <property type="match status" value="1"/>
</dbReference>
<sequence>MSRSDLIRLLFDAYARRDDAEFRQVAGRIIADERGKRHHLLAEELERSLERSVVGTSPQIVPIHSLPKARDDRDLLKLSKPRFVFEDLILSSESRQALGLISLENIRRETLTSSGLRPRQRILLVGRSGTGKSAAAHALASELGLPVATVQLSSVISSYLGETARNLESIVSFAEGQPCLLLLDEFDALAAQRHRGNDHQELTRIVATLLQVFEEMRGESLIVATSNHAEALDPAIWRRFDEIIRLRVLGVQQIESLIRLKCRQLPVVADLDRWARELMGNSPAEVELVCMDALRYALLEGTYQVDDAAFSHAHEGVIRRMTALADAAATEEAELGEPS</sequence>
<keyword evidence="6" id="KW-1185">Reference proteome</keyword>
<dbReference type="Proteomes" id="UP001464923">
    <property type="component" value="Unassembled WGS sequence"/>
</dbReference>
<comment type="similarity">
    <text evidence="1">Belongs to the AAA ATPase family.</text>
</comment>
<dbReference type="InterPro" id="IPR003959">
    <property type="entry name" value="ATPase_AAA_core"/>
</dbReference>
<evidence type="ECO:0000256" key="3">
    <source>
        <dbReference type="ARBA" id="ARBA00022840"/>
    </source>
</evidence>
<proteinExistence type="inferred from homology"/>
<protein>
    <submittedName>
        <fullName evidence="5">AAA family ATPase</fullName>
    </submittedName>
</protein>
<name>A0ABV1K2N3_9PSEU</name>
<dbReference type="InterPro" id="IPR050221">
    <property type="entry name" value="26S_Proteasome_ATPase"/>
</dbReference>
<dbReference type="CDD" id="cd19481">
    <property type="entry name" value="RecA-like_protease"/>
    <property type="match status" value="1"/>
</dbReference>
<gene>
    <name evidence="5" type="ORF">WHI96_27160</name>
</gene>
<evidence type="ECO:0000313" key="5">
    <source>
        <dbReference type="EMBL" id="MEQ3542495.1"/>
    </source>
</evidence>
<dbReference type="InterPro" id="IPR003593">
    <property type="entry name" value="AAA+_ATPase"/>
</dbReference>
<dbReference type="Pfam" id="PF00004">
    <property type="entry name" value="AAA"/>
    <property type="match status" value="1"/>
</dbReference>
<dbReference type="EMBL" id="JBEDNP010000049">
    <property type="protein sequence ID" value="MEQ3542495.1"/>
    <property type="molecule type" value="Genomic_DNA"/>
</dbReference>
<evidence type="ECO:0000313" key="6">
    <source>
        <dbReference type="Proteomes" id="UP001464923"/>
    </source>
</evidence>
<organism evidence="5 6">
    <name type="scientific">Pseudonocardia tropica</name>
    <dbReference type="NCBI Taxonomy" id="681289"/>
    <lineage>
        <taxon>Bacteria</taxon>
        <taxon>Bacillati</taxon>
        <taxon>Actinomycetota</taxon>
        <taxon>Actinomycetes</taxon>
        <taxon>Pseudonocardiales</taxon>
        <taxon>Pseudonocardiaceae</taxon>
        <taxon>Pseudonocardia</taxon>
    </lineage>
</organism>
<dbReference type="InterPro" id="IPR027417">
    <property type="entry name" value="P-loop_NTPase"/>
</dbReference>
<dbReference type="Gene3D" id="3.40.50.300">
    <property type="entry name" value="P-loop containing nucleotide triphosphate hydrolases"/>
    <property type="match status" value="1"/>
</dbReference>
<feature type="domain" description="AAA+ ATPase" evidence="4">
    <location>
        <begin position="118"/>
        <end position="250"/>
    </location>
</feature>
<evidence type="ECO:0000256" key="1">
    <source>
        <dbReference type="ARBA" id="ARBA00006914"/>
    </source>
</evidence>
<evidence type="ECO:0000256" key="2">
    <source>
        <dbReference type="ARBA" id="ARBA00022741"/>
    </source>
</evidence>
<dbReference type="PANTHER" id="PTHR23073">
    <property type="entry name" value="26S PROTEASOME REGULATORY SUBUNIT"/>
    <property type="match status" value="1"/>
</dbReference>
<accession>A0ABV1K2N3</accession>
<dbReference type="RefSeq" id="WP_345648611.1">
    <property type="nucleotide sequence ID" value="NZ_BAABLY010000057.1"/>
</dbReference>
<keyword evidence="2" id="KW-0547">Nucleotide-binding</keyword>